<name>A0A061DDJ6_BABBI</name>
<evidence type="ECO:0000313" key="3">
    <source>
        <dbReference type="Proteomes" id="UP000033188"/>
    </source>
</evidence>
<dbReference type="Proteomes" id="UP000033188">
    <property type="component" value="Chromosome 3"/>
</dbReference>
<keyword evidence="3" id="KW-1185">Reference proteome</keyword>
<feature type="compositionally biased region" description="Pro residues" evidence="1">
    <location>
        <begin position="179"/>
        <end position="193"/>
    </location>
</feature>
<accession>A0A061DDJ6</accession>
<dbReference type="RefSeq" id="XP_012769670.1">
    <property type="nucleotide sequence ID" value="XM_012914216.1"/>
</dbReference>
<dbReference type="GeneID" id="24566025"/>
<protein>
    <submittedName>
        <fullName evidence="2">Uncharacterized protein</fullName>
    </submittedName>
</protein>
<organism evidence="2 3">
    <name type="scientific">Babesia bigemina</name>
    <dbReference type="NCBI Taxonomy" id="5866"/>
    <lineage>
        <taxon>Eukaryota</taxon>
        <taxon>Sar</taxon>
        <taxon>Alveolata</taxon>
        <taxon>Apicomplexa</taxon>
        <taxon>Aconoidasida</taxon>
        <taxon>Piroplasmida</taxon>
        <taxon>Babesiidae</taxon>
        <taxon>Babesia</taxon>
    </lineage>
</organism>
<sequence>MDNTCHNQDNPMYGIYHFFAAHSRTHDIRDKTDILYKTRSSIDNHAAYNHYDTYICSNSSSRFPPSPLNLQAYQSPSKALTNCNTTTAAPVPSTCEHINHLAKHSPTATLPLPLPVPSTCKHQSPMQALTNYNTYHCRSQSPQPANINHLCKHSPTTTRTSAVPVLSSPRTLTAVSPQSRPPTPTLPRIPRLP</sequence>
<dbReference type="EMBL" id="LK391709">
    <property type="protein sequence ID" value="CDR97484.1"/>
    <property type="molecule type" value="Genomic_DNA"/>
</dbReference>
<dbReference type="VEuPathDB" id="PiroplasmaDB:BBBOND_0313860"/>
<gene>
    <name evidence="2" type="ORF">BBBOND_0313860</name>
</gene>
<feature type="region of interest" description="Disordered" evidence="1">
    <location>
        <begin position="169"/>
        <end position="193"/>
    </location>
</feature>
<evidence type="ECO:0000256" key="1">
    <source>
        <dbReference type="SAM" id="MobiDB-lite"/>
    </source>
</evidence>
<dbReference type="KEGG" id="bbig:BBBOND_0313860"/>
<feature type="compositionally biased region" description="Polar residues" evidence="1">
    <location>
        <begin position="169"/>
        <end position="178"/>
    </location>
</feature>
<dbReference type="AlphaFoldDB" id="A0A061DDJ6"/>
<reference evidence="3" key="1">
    <citation type="journal article" date="2014" name="Nucleic Acids Res.">
        <title>The evolutionary dynamics of variant antigen genes in Babesia reveal a history of genomic innovation underlying host-parasite interaction.</title>
        <authorList>
            <person name="Jackson A.P."/>
            <person name="Otto T.D."/>
            <person name="Darby A."/>
            <person name="Ramaprasad A."/>
            <person name="Xia D."/>
            <person name="Echaide I.E."/>
            <person name="Farber M."/>
            <person name="Gahlot S."/>
            <person name="Gamble J."/>
            <person name="Gupta D."/>
            <person name="Gupta Y."/>
            <person name="Jackson L."/>
            <person name="Malandrin L."/>
            <person name="Malas T.B."/>
            <person name="Moussa E."/>
            <person name="Nair M."/>
            <person name="Reid A.J."/>
            <person name="Sanders M."/>
            <person name="Sharma J."/>
            <person name="Tracey A."/>
            <person name="Quail M.A."/>
            <person name="Weir W."/>
            <person name="Wastling J.M."/>
            <person name="Hall N."/>
            <person name="Willadsen P."/>
            <person name="Lingelbach K."/>
            <person name="Shiels B."/>
            <person name="Tait A."/>
            <person name="Berriman M."/>
            <person name="Allred D.R."/>
            <person name="Pain A."/>
        </authorList>
    </citation>
    <scope>NUCLEOTIDE SEQUENCE [LARGE SCALE GENOMIC DNA]</scope>
    <source>
        <strain evidence="3">Bond</strain>
    </source>
</reference>
<proteinExistence type="predicted"/>
<evidence type="ECO:0000313" key="2">
    <source>
        <dbReference type="EMBL" id="CDR97484.1"/>
    </source>
</evidence>